<dbReference type="AlphaFoldDB" id="A0A1M6MC56"/>
<evidence type="ECO:0000313" key="1">
    <source>
        <dbReference type="EMBL" id="SHJ81024.1"/>
    </source>
</evidence>
<evidence type="ECO:0000313" key="2">
    <source>
        <dbReference type="Proteomes" id="UP000184386"/>
    </source>
</evidence>
<proteinExistence type="predicted"/>
<sequence length="225" mass="26560">MLKISINEDVSDVKLSELMDFVIRKSDTISVSRYYTGFLDIAEFEQMQESYKEHIYKENASRREAYTSNRNDYQARISSMLHSNTEQEAYSYFDELLEQDLSMLEGLQYDSLSEELNKKFISQSDEFRKTKYTRFTPVTMNPVFEMCFFQLGQVSASIINKMKDLYDFPYLIDGTAFEDIAFYKNDKIILAVCSHERFAYLNLAENDYKFFKELGIAHEKYGTEE</sequence>
<keyword evidence="2" id="KW-1185">Reference proteome</keyword>
<name>A0A1M6MC56_9FIRM</name>
<dbReference type="OrthoDB" id="2079954at2"/>
<reference evidence="1 2" key="1">
    <citation type="submission" date="2016-11" db="EMBL/GenBank/DDBJ databases">
        <authorList>
            <person name="Jaros S."/>
            <person name="Januszkiewicz K."/>
            <person name="Wedrychowicz H."/>
        </authorList>
    </citation>
    <scope>NUCLEOTIDE SEQUENCE [LARGE SCALE GENOMIC DNA]</scope>
    <source>
        <strain evidence="1 2">DSM 15929</strain>
    </source>
</reference>
<protein>
    <submittedName>
        <fullName evidence="1">Uncharacterized protein</fullName>
    </submittedName>
</protein>
<organism evidence="1 2">
    <name type="scientific">Anaerocolumna jejuensis DSM 15929</name>
    <dbReference type="NCBI Taxonomy" id="1121322"/>
    <lineage>
        <taxon>Bacteria</taxon>
        <taxon>Bacillati</taxon>
        <taxon>Bacillota</taxon>
        <taxon>Clostridia</taxon>
        <taxon>Lachnospirales</taxon>
        <taxon>Lachnospiraceae</taxon>
        <taxon>Anaerocolumna</taxon>
    </lineage>
</organism>
<accession>A0A1M6MC56</accession>
<dbReference type="RefSeq" id="WP_139241107.1">
    <property type="nucleotide sequence ID" value="NZ_FRAC01000007.1"/>
</dbReference>
<gene>
    <name evidence="1" type="ORF">SAMN02745136_00944</name>
</gene>
<dbReference type="EMBL" id="FRAC01000007">
    <property type="protein sequence ID" value="SHJ81024.1"/>
    <property type="molecule type" value="Genomic_DNA"/>
</dbReference>
<dbReference type="Proteomes" id="UP000184386">
    <property type="component" value="Unassembled WGS sequence"/>
</dbReference>